<dbReference type="Pfam" id="PF08207">
    <property type="entry name" value="EFP_N"/>
    <property type="match status" value="1"/>
</dbReference>
<protein>
    <recommendedName>
        <fullName evidence="10">Elongation factor P C-terminal domain-containing protein</fullName>
    </recommendedName>
</protein>
<dbReference type="InterPro" id="IPR020599">
    <property type="entry name" value="Transl_elong_fac_P/YeiP"/>
</dbReference>
<dbReference type="GO" id="GO:0003746">
    <property type="term" value="F:translation elongation factor activity"/>
    <property type="evidence" value="ECO:0007669"/>
    <property type="project" value="UniProtKB-KW"/>
</dbReference>
<dbReference type="InterPro" id="IPR014722">
    <property type="entry name" value="Rib_uL2_dom2"/>
</dbReference>
<dbReference type="PANTHER" id="PTHR30053:SF14">
    <property type="entry name" value="TRANSLATION ELONGATION FACTOR KOW-LIKE DOMAIN-CONTAINING PROTEIN"/>
    <property type="match status" value="1"/>
</dbReference>
<evidence type="ECO:0000256" key="3">
    <source>
        <dbReference type="ARBA" id="ARBA00009479"/>
    </source>
</evidence>
<dbReference type="GO" id="GO:0043043">
    <property type="term" value="P:peptide biosynthetic process"/>
    <property type="evidence" value="ECO:0007669"/>
    <property type="project" value="InterPro"/>
</dbReference>
<keyword evidence="6" id="KW-0648">Protein biosynthesis</keyword>
<evidence type="ECO:0000259" key="7">
    <source>
        <dbReference type="SMART" id="SM00841"/>
    </source>
</evidence>
<dbReference type="UniPathway" id="UPA00345"/>
<evidence type="ECO:0000256" key="1">
    <source>
        <dbReference type="ARBA" id="ARBA00004496"/>
    </source>
</evidence>
<dbReference type="FunFam" id="2.40.50.140:FF:000004">
    <property type="entry name" value="Elongation factor P"/>
    <property type="match status" value="1"/>
</dbReference>
<evidence type="ECO:0000256" key="2">
    <source>
        <dbReference type="ARBA" id="ARBA00004815"/>
    </source>
</evidence>
<dbReference type="EMBL" id="BT124400">
    <property type="protein sequence ID" value="ADE77650.1"/>
    <property type="molecule type" value="mRNA"/>
</dbReference>
<evidence type="ECO:0000313" key="9">
    <source>
        <dbReference type="EMBL" id="ADE77650.1"/>
    </source>
</evidence>
<dbReference type="InterPro" id="IPR001059">
    <property type="entry name" value="Transl_elong_P/YeiP_cen"/>
</dbReference>
<dbReference type="GO" id="GO:0005829">
    <property type="term" value="C:cytosol"/>
    <property type="evidence" value="ECO:0007669"/>
    <property type="project" value="UniProtKB-ARBA"/>
</dbReference>
<keyword evidence="4" id="KW-0963">Cytoplasm</keyword>
<sequence length="233" mass="25981">MNGTRRRVAQQIWSAIHIHSSSKTGSSHSHQLLDFPCLVHQQRGVKVNGSDVKLGNIIEKNGRLHEVIKAQHTQHGRGGATIQVELRDLESGLKSTERLRTSESIERVRVEDKSFQFLYEHGDTVFVMDPKNFEQVELSKEIFGKRAAYLTDGMQVTVSFHEGRALSASVPTRVTCTVVQAEPSFKGQSASAQYKKLILENGRTVMGPTYLEVGDKIVVNTLDESYMARASKS</sequence>
<comment type="similarity">
    <text evidence="3">Belongs to the elongation factor P family.</text>
</comment>
<dbReference type="Pfam" id="PF01132">
    <property type="entry name" value="EFP"/>
    <property type="match status" value="1"/>
</dbReference>
<keyword evidence="5" id="KW-0251">Elongation factor</keyword>
<dbReference type="InterPro" id="IPR011768">
    <property type="entry name" value="Transl_elongation_fac_P"/>
</dbReference>
<evidence type="ECO:0000256" key="6">
    <source>
        <dbReference type="ARBA" id="ARBA00022917"/>
    </source>
</evidence>
<dbReference type="InterPro" id="IPR008991">
    <property type="entry name" value="Translation_prot_SH3-like_sf"/>
</dbReference>
<evidence type="ECO:0008006" key="10">
    <source>
        <dbReference type="Google" id="ProtNLM"/>
    </source>
</evidence>
<feature type="domain" description="Elongation factor P C-terminal" evidence="7">
    <location>
        <begin position="174"/>
        <end position="229"/>
    </location>
</feature>
<dbReference type="AlphaFoldDB" id="D5ADN1"/>
<comment type="subcellular location">
    <subcellularLocation>
        <location evidence="1">Cytoplasm</location>
    </subcellularLocation>
</comment>
<dbReference type="NCBIfam" id="NF001810">
    <property type="entry name" value="PRK00529.1"/>
    <property type="match status" value="1"/>
</dbReference>
<dbReference type="CDD" id="cd04470">
    <property type="entry name" value="S1_EF-P_repeat_1"/>
    <property type="match status" value="1"/>
</dbReference>
<reference evidence="9" key="1">
    <citation type="submission" date="2010-04" db="EMBL/GenBank/DDBJ databases">
        <authorList>
            <person name="Reid K.E."/>
            <person name="Liao N."/>
            <person name="Chan S."/>
            <person name="Docking R."/>
            <person name="Taylor G."/>
            <person name="Moore R."/>
            <person name="Mayo M."/>
            <person name="Munro S."/>
            <person name="King J."/>
            <person name="Yanchuk A."/>
            <person name="Holt R."/>
            <person name="Jones S."/>
            <person name="Marra M."/>
            <person name="Ritland C.E."/>
            <person name="Ritland K."/>
            <person name="Bohlmann J."/>
        </authorList>
    </citation>
    <scope>NUCLEOTIDE SEQUENCE</scope>
    <source>
        <tissue evidence="9">Bud</tissue>
    </source>
</reference>
<feature type="domain" description="Translation elongation factor P/YeiP central" evidence="8">
    <location>
        <begin position="112"/>
        <end position="166"/>
    </location>
</feature>
<dbReference type="OMA" id="SNHHKPG"/>
<dbReference type="PANTHER" id="PTHR30053">
    <property type="entry name" value="ELONGATION FACTOR P"/>
    <property type="match status" value="1"/>
</dbReference>
<evidence type="ECO:0000256" key="4">
    <source>
        <dbReference type="ARBA" id="ARBA00022490"/>
    </source>
</evidence>
<dbReference type="InterPro" id="IPR015365">
    <property type="entry name" value="Elong-fact-P_C"/>
</dbReference>
<proteinExistence type="evidence at transcript level"/>
<dbReference type="InterPro" id="IPR013185">
    <property type="entry name" value="Transl_elong_KOW-like"/>
</dbReference>
<dbReference type="Gene3D" id="2.30.30.30">
    <property type="match status" value="1"/>
</dbReference>
<dbReference type="FunFam" id="2.40.50.140:FF:000009">
    <property type="entry name" value="Elongation factor P"/>
    <property type="match status" value="1"/>
</dbReference>
<evidence type="ECO:0000259" key="8">
    <source>
        <dbReference type="SMART" id="SM01185"/>
    </source>
</evidence>
<organism evidence="9">
    <name type="scientific">Picea sitchensis</name>
    <name type="common">Sitka spruce</name>
    <name type="synonym">Pinus sitchensis</name>
    <dbReference type="NCBI Taxonomy" id="3332"/>
    <lineage>
        <taxon>Eukaryota</taxon>
        <taxon>Viridiplantae</taxon>
        <taxon>Streptophyta</taxon>
        <taxon>Embryophyta</taxon>
        <taxon>Tracheophyta</taxon>
        <taxon>Spermatophyta</taxon>
        <taxon>Pinopsida</taxon>
        <taxon>Pinidae</taxon>
        <taxon>Conifers I</taxon>
        <taxon>Pinales</taxon>
        <taxon>Pinaceae</taxon>
        <taxon>Picea</taxon>
    </lineage>
</organism>
<dbReference type="InterPro" id="IPR012340">
    <property type="entry name" value="NA-bd_OB-fold"/>
</dbReference>
<dbReference type="HAMAP" id="MF_00141">
    <property type="entry name" value="EF_P"/>
    <property type="match status" value="1"/>
</dbReference>
<dbReference type="SMART" id="SM01185">
    <property type="entry name" value="EFP"/>
    <property type="match status" value="1"/>
</dbReference>
<name>D5ADN1_PICSI</name>
<dbReference type="SUPFAM" id="SSF50249">
    <property type="entry name" value="Nucleic acid-binding proteins"/>
    <property type="match status" value="2"/>
</dbReference>
<dbReference type="SUPFAM" id="SSF50104">
    <property type="entry name" value="Translation proteins SH3-like domain"/>
    <property type="match status" value="1"/>
</dbReference>
<comment type="pathway">
    <text evidence="2">Protein biosynthesis; polypeptide chain elongation.</text>
</comment>
<dbReference type="SMART" id="SM00841">
    <property type="entry name" value="Elong-fact-P_C"/>
    <property type="match status" value="1"/>
</dbReference>
<accession>D5ADN1</accession>
<dbReference type="NCBIfam" id="TIGR00038">
    <property type="entry name" value="efp"/>
    <property type="match status" value="1"/>
</dbReference>
<evidence type="ECO:0000256" key="5">
    <source>
        <dbReference type="ARBA" id="ARBA00022768"/>
    </source>
</evidence>
<dbReference type="Pfam" id="PF09285">
    <property type="entry name" value="Elong-fact-P_C"/>
    <property type="match status" value="1"/>
</dbReference>
<dbReference type="Gene3D" id="2.40.50.140">
    <property type="entry name" value="Nucleic acid-binding proteins"/>
    <property type="match status" value="2"/>
</dbReference>